<evidence type="ECO:0000256" key="1">
    <source>
        <dbReference type="ARBA" id="ARBA00022475"/>
    </source>
</evidence>
<protein>
    <recommendedName>
        <fullName evidence="10">Glycerol-3-phosphate acyltransferase</fullName>
    </recommendedName>
    <alternativeName>
        <fullName evidence="10">Acyl-PO4 G3P acyltransferase</fullName>
    </alternativeName>
    <alternativeName>
        <fullName evidence="10">Acyl-phosphate--glycerol-3-phosphate acyltransferase</fullName>
    </alternativeName>
    <alternativeName>
        <fullName evidence="10">G3P acyltransferase</fullName>
        <shortName evidence="10">GPAT</shortName>
        <ecNumber evidence="10">2.3.1.275</ecNumber>
    </alternativeName>
    <alternativeName>
        <fullName evidence="10">Lysophosphatidic acid synthase</fullName>
        <shortName evidence="10">LPA synthase</shortName>
    </alternativeName>
</protein>
<evidence type="ECO:0000313" key="12">
    <source>
        <dbReference type="Proteomes" id="UP000216475"/>
    </source>
</evidence>
<dbReference type="SMART" id="SM01207">
    <property type="entry name" value="G3P_acyltransf"/>
    <property type="match status" value="1"/>
</dbReference>
<dbReference type="PANTHER" id="PTHR30309:SF0">
    <property type="entry name" value="GLYCEROL-3-PHOSPHATE ACYLTRANSFERASE-RELATED"/>
    <property type="match status" value="1"/>
</dbReference>
<keyword evidence="6 10" id="KW-0443">Lipid metabolism</keyword>
<dbReference type="AlphaFoldDB" id="A0A268HFP4"/>
<keyword evidence="1 10" id="KW-1003">Cell membrane</keyword>
<reference evidence="11 12" key="1">
    <citation type="submission" date="2017-07" db="EMBL/GenBank/DDBJ databases">
        <title>Isolation and whole genome analysis of endospore-forming bacteria from heroin.</title>
        <authorList>
            <person name="Kalinowski J."/>
            <person name="Ahrens B."/>
            <person name="Al-Dilaimi A."/>
            <person name="Winkler A."/>
            <person name="Wibberg D."/>
            <person name="Schleenbecker U."/>
            <person name="Ruckert C."/>
            <person name="Wolfel R."/>
            <person name="Grass G."/>
        </authorList>
    </citation>
    <scope>NUCLEOTIDE SEQUENCE [LARGE SCALE GENOMIC DNA]</scope>
    <source>
        <strain evidence="11 12">7509</strain>
    </source>
</reference>
<evidence type="ECO:0000256" key="4">
    <source>
        <dbReference type="ARBA" id="ARBA00022692"/>
    </source>
</evidence>
<dbReference type="Pfam" id="PF02660">
    <property type="entry name" value="G3P_acyltransf"/>
    <property type="match status" value="1"/>
</dbReference>
<proteinExistence type="inferred from homology"/>
<keyword evidence="11" id="KW-0012">Acyltransferase</keyword>
<evidence type="ECO:0000256" key="10">
    <source>
        <dbReference type="HAMAP-Rule" id="MF_01043"/>
    </source>
</evidence>
<evidence type="ECO:0000256" key="2">
    <source>
        <dbReference type="ARBA" id="ARBA00022516"/>
    </source>
</evidence>
<comment type="subcellular location">
    <subcellularLocation>
        <location evidence="10">Cell membrane</location>
        <topology evidence="10">Multi-pass membrane protein</topology>
    </subcellularLocation>
</comment>
<evidence type="ECO:0000256" key="6">
    <source>
        <dbReference type="ARBA" id="ARBA00023098"/>
    </source>
</evidence>
<keyword evidence="2 10" id="KW-0444">Lipid biosynthesis</keyword>
<dbReference type="EMBL" id="NPBH01000014">
    <property type="protein sequence ID" value="PAE08707.1"/>
    <property type="molecule type" value="Genomic_DNA"/>
</dbReference>
<evidence type="ECO:0000256" key="3">
    <source>
        <dbReference type="ARBA" id="ARBA00022679"/>
    </source>
</evidence>
<dbReference type="HAMAP" id="MF_01043">
    <property type="entry name" value="PlsY"/>
    <property type="match status" value="1"/>
</dbReference>
<evidence type="ECO:0000256" key="8">
    <source>
        <dbReference type="ARBA" id="ARBA00023209"/>
    </source>
</evidence>
<dbReference type="GO" id="GO:0043772">
    <property type="term" value="F:acyl-phosphate glycerol-3-phosphate acyltransferase activity"/>
    <property type="evidence" value="ECO:0007669"/>
    <property type="project" value="UniProtKB-UniRule"/>
</dbReference>
<keyword evidence="4 10" id="KW-0812">Transmembrane</keyword>
<dbReference type="UniPathway" id="UPA00085"/>
<keyword evidence="7 10" id="KW-0472">Membrane</keyword>
<evidence type="ECO:0000256" key="5">
    <source>
        <dbReference type="ARBA" id="ARBA00022989"/>
    </source>
</evidence>
<feature type="transmembrane region" description="Helical" evidence="10">
    <location>
        <begin position="123"/>
        <end position="142"/>
    </location>
</feature>
<evidence type="ECO:0000313" key="11">
    <source>
        <dbReference type="EMBL" id="PAE08707.1"/>
    </source>
</evidence>
<evidence type="ECO:0000256" key="9">
    <source>
        <dbReference type="ARBA" id="ARBA00023264"/>
    </source>
</evidence>
<organism evidence="11 12">
    <name type="scientific">Terribacillus saccharophilus</name>
    <dbReference type="NCBI Taxonomy" id="361277"/>
    <lineage>
        <taxon>Bacteria</taxon>
        <taxon>Bacillati</taxon>
        <taxon>Bacillota</taxon>
        <taxon>Bacilli</taxon>
        <taxon>Bacillales</taxon>
        <taxon>Bacillaceae</taxon>
        <taxon>Terribacillus</taxon>
    </lineage>
</organism>
<comment type="pathway">
    <text evidence="10">Lipid metabolism; phospholipid metabolism.</text>
</comment>
<feature type="transmembrane region" description="Helical" evidence="10">
    <location>
        <begin position="207"/>
        <end position="225"/>
    </location>
</feature>
<keyword evidence="8 10" id="KW-0594">Phospholipid biosynthesis</keyword>
<dbReference type="PANTHER" id="PTHR30309">
    <property type="entry name" value="INNER MEMBRANE PROTEIN YGIH"/>
    <property type="match status" value="1"/>
</dbReference>
<dbReference type="EC" id="2.3.1.275" evidence="10"/>
<gene>
    <name evidence="10 11" type="primary">plsY</name>
    <name evidence="11" type="ORF">CHI12_05090</name>
</gene>
<dbReference type="GO" id="GO:0008654">
    <property type="term" value="P:phospholipid biosynthetic process"/>
    <property type="evidence" value="ECO:0007669"/>
    <property type="project" value="UniProtKB-UniRule"/>
</dbReference>
<feature type="transmembrane region" description="Helical" evidence="10">
    <location>
        <begin position="97"/>
        <end position="117"/>
    </location>
</feature>
<keyword evidence="3 10" id="KW-0808">Transferase</keyword>
<evidence type="ECO:0000256" key="7">
    <source>
        <dbReference type="ARBA" id="ARBA00023136"/>
    </source>
</evidence>
<sequence length="238" mass="25930">MPVSADTGIFIPSLGKILSNVIEVSDIYLYYGTNARWCKFMEVVGLAIISLILAYLLGSLNGAYYMVKWKHGIDIRSTGSGNAGATNAGRAMGKKGFLWVLVFDLAKGMLAVLLIRWSGQTEIIAGLGVIAAVLGHIFPIQLRFRGGKGIAVSLGALVIFSNQATFLLLAVFLCIYLFVRKFSISGLLAYACTALLLPFLRLDMLTIAVYVVVTVLILAAHHTHLKAAWSYMLLRNER</sequence>
<accession>A0A268HFP4</accession>
<comment type="similarity">
    <text evidence="10">Belongs to the PlsY family.</text>
</comment>
<feature type="transmembrane region" description="Helical" evidence="10">
    <location>
        <begin position="154"/>
        <end position="178"/>
    </location>
</feature>
<dbReference type="Proteomes" id="UP000216475">
    <property type="component" value="Unassembled WGS sequence"/>
</dbReference>
<comment type="catalytic activity">
    <reaction evidence="10">
        <text>an acyl phosphate + sn-glycerol 3-phosphate = a 1-acyl-sn-glycero-3-phosphate + phosphate</text>
        <dbReference type="Rhea" id="RHEA:34075"/>
        <dbReference type="ChEBI" id="CHEBI:43474"/>
        <dbReference type="ChEBI" id="CHEBI:57597"/>
        <dbReference type="ChEBI" id="CHEBI:57970"/>
        <dbReference type="ChEBI" id="CHEBI:59918"/>
        <dbReference type="EC" id="2.3.1.275"/>
    </reaction>
</comment>
<dbReference type="NCBIfam" id="TIGR00023">
    <property type="entry name" value="glycerol-3-phosphate 1-O-acyltransferase PlsY"/>
    <property type="match status" value="1"/>
</dbReference>
<feature type="transmembrane region" description="Helical" evidence="10">
    <location>
        <begin position="43"/>
        <end position="67"/>
    </location>
</feature>
<comment type="function">
    <text evidence="10">Catalyzes the transfer of an acyl group from acyl-phosphate (acyl-PO(4)) to glycerol-3-phosphate (G3P) to form lysophosphatidic acid (LPA). This enzyme utilizes acyl-phosphate as fatty acyl donor, but not acyl-CoA or acyl-ACP.</text>
</comment>
<name>A0A268HFP4_9BACI</name>
<comment type="caution">
    <text evidence="11">The sequence shown here is derived from an EMBL/GenBank/DDBJ whole genome shotgun (WGS) entry which is preliminary data.</text>
</comment>
<dbReference type="GO" id="GO:0005886">
    <property type="term" value="C:plasma membrane"/>
    <property type="evidence" value="ECO:0007669"/>
    <property type="project" value="UniProtKB-SubCell"/>
</dbReference>
<keyword evidence="5 10" id="KW-1133">Transmembrane helix</keyword>
<dbReference type="InterPro" id="IPR003811">
    <property type="entry name" value="G3P_acylTferase_PlsY"/>
</dbReference>
<comment type="subunit">
    <text evidence="10">Probably interacts with PlsX.</text>
</comment>
<keyword evidence="9 10" id="KW-1208">Phospholipid metabolism</keyword>